<dbReference type="GO" id="GO:0004843">
    <property type="term" value="F:cysteine-type deubiquitinase activity"/>
    <property type="evidence" value="ECO:0007669"/>
    <property type="project" value="TreeGrafter"/>
</dbReference>
<dbReference type="InterPro" id="IPR050704">
    <property type="entry name" value="Peptidase_C85-like"/>
</dbReference>
<feature type="domain" description="OTU" evidence="2">
    <location>
        <begin position="709"/>
        <end position="844"/>
    </location>
</feature>
<dbReference type="Pfam" id="PF02338">
    <property type="entry name" value="OTU"/>
    <property type="match status" value="1"/>
</dbReference>
<accession>A0A812S2J0</accession>
<feature type="region of interest" description="Disordered" evidence="1">
    <location>
        <begin position="544"/>
        <end position="563"/>
    </location>
</feature>
<feature type="region of interest" description="Disordered" evidence="1">
    <location>
        <begin position="321"/>
        <end position="403"/>
    </location>
</feature>
<evidence type="ECO:0000313" key="3">
    <source>
        <dbReference type="EMBL" id="CAE7461537.1"/>
    </source>
</evidence>
<feature type="non-terminal residue" evidence="3">
    <location>
        <position position="994"/>
    </location>
</feature>
<dbReference type="OrthoDB" id="410955at2759"/>
<dbReference type="InterPro" id="IPR003323">
    <property type="entry name" value="OTU_dom"/>
</dbReference>
<protein>
    <submittedName>
        <fullName evidence="3">OTU7 protein</fullName>
    </submittedName>
</protein>
<dbReference type="SUPFAM" id="SSF54001">
    <property type="entry name" value="Cysteine proteinases"/>
    <property type="match status" value="1"/>
</dbReference>
<feature type="region of interest" description="Disordered" evidence="1">
    <location>
        <begin position="911"/>
        <end position="937"/>
    </location>
</feature>
<evidence type="ECO:0000259" key="2">
    <source>
        <dbReference type="PROSITE" id="PS50802"/>
    </source>
</evidence>
<feature type="non-terminal residue" evidence="3">
    <location>
        <position position="1"/>
    </location>
</feature>
<dbReference type="CDD" id="cd22744">
    <property type="entry name" value="OTU"/>
    <property type="match status" value="1"/>
</dbReference>
<dbReference type="Proteomes" id="UP000649617">
    <property type="component" value="Unassembled WGS sequence"/>
</dbReference>
<dbReference type="GO" id="GO:0016579">
    <property type="term" value="P:protein deubiquitination"/>
    <property type="evidence" value="ECO:0007669"/>
    <property type="project" value="TreeGrafter"/>
</dbReference>
<sequence length="994" mass="105568">FCGSFKGGADHLGGADVGAGVLQAYCFNFGGCYGGEDLVELGLFQGGQSDISADYLDNGMLAGPDGGLADALWLLEGSDVLECYDGEVLVELELLHGGLPDTYAGDLDIDVLGGLGGGLTEEQQLLADFDKIEGLDGDPPDPGGGACGLRWRVCPLAAWRHGPRGMGSDDGPAEERRLLGDSDALEGCVGGVLGHDLLEDFDGGLTEGQKLLEDFGDIEGPDGDPPDPGGGACGLLRWVCLAPGWRQGLRGVRVGEASHPGPGGGAAATEHRRQEHRMQQALVSIIELLMTVVASLAGENHPVKQQMAGISGLLGVLRAEQEAGQEEERPRHPWRQVQFAPEPHQAEGDLKPLGNRQGQAEPRGWQGHWRIPGRGGRQGQGQERGRKGRQGQGQGGQADPANSVAGPVLVWVRDSEQADALSQMLLGAGAKCTARMVWKAATGTLQIPVERDGDIAVEAFSFVDYTTAGVPPPSFKQAAQTAKKEAWTQAPKWSREGSEPFVKDAWGFAEEERLGRPAVVGLIRVPVAKVSSRARSTAWVQVSPSKGSSHATSRLTTSSRFAGSTKTPLVPELVSASSKPKYGIFLGKRQVGMRHQAGSMARASRIRYFALKSTPANWSDDLVRDLVEEQTSLKQEDAGCYMLKVEDGTDTATLWVTPVRGEVVRNTRPIREKGGFDFRRPPQETRGADRPEAKKPAVARAQRAVPEGVSVGKVDGDGNCFFTVVGLGLGRLRGEPAMQPTRIRAEVVAHMRKHRSSYEPFWDGKDTAGGKLADFEDYLQHMSENGKWAGSLEAYAAAKTYKVAVYVIPAPVDMAAVVYNSSAKAQLALWYTDKPGHFDWLHPVKGNELPDTVTGMAESTQPGDFPRGGGQDDGASEATFFTQVAGNKGERYTADEAASCGQATVFTAVSAPKLGGKDGGPKASSRRAPSKRPVGGASNATLINMWAAKARKLREEFAQAGPDDGGGRSVAGDETNNIAAEVATEATQDCDMAE</sequence>
<proteinExistence type="predicted"/>
<comment type="caution">
    <text evidence="3">The sequence shown here is derived from an EMBL/GenBank/DDBJ whole genome shotgun (WGS) entry which is preliminary data.</text>
</comment>
<keyword evidence="4" id="KW-1185">Reference proteome</keyword>
<dbReference type="Gene3D" id="3.90.70.80">
    <property type="match status" value="1"/>
</dbReference>
<name>A0A812S2J0_SYMPI</name>
<dbReference type="InterPro" id="IPR038765">
    <property type="entry name" value="Papain-like_cys_pep_sf"/>
</dbReference>
<organism evidence="3 4">
    <name type="scientific">Symbiodinium pilosum</name>
    <name type="common">Dinoflagellate</name>
    <dbReference type="NCBI Taxonomy" id="2952"/>
    <lineage>
        <taxon>Eukaryota</taxon>
        <taxon>Sar</taxon>
        <taxon>Alveolata</taxon>
        <taxon>Dinophyceae</taxon>
        <taxon>Suessiales</taxon>
        <taxon>Symbiodiniaceae</taxon>
        <taxon>Symbiodinium</taxon>
    </lineage>
</organism>
<dbReference type="PROSITE" id="PS50802">
    <property type="entry name" value="OTU"/>
    <property type="match status" value="1"/>
</dbReference>
<dbReference type="AlphaFoldDB" id="A0A812S2J0"/>
<feature type="compositionally biased region" description="Basic and acidic residues" evidence="1">
    <location>
        <begin position="672"/>
        <end position="695"/>
    </location>
</feature>
<feature type="region of interest" description="Disordered" evidence="1">
    <location>
        <begin position="672"/>
        <end position="701"/>
    </location>
</feature>
<gene>
    <name evidence="3" type="primary">OTU7</name>
    <name evidence="3" type="ORF">SPIL2461_LOCUS11533</name>
</gene>
<feature type="region of interest" description="Disordered" evidence="1">
    <location>
        <begin position="956"/>
        <end position="994"/>
    </location>
</feature>
<evidence type="ECO:0000313" key="4">
    <source>
        <dbReference type="Proteomes" id="UP000649617"/>
    </source>
</evidence>
<dbReference type="PANTHER" id="PTHR12419">
    <property type="entry name" value="OTU DOMAIN CONTAINING PROTEIN"/>
    <property type="match status" value="1"/>
</dbReference>
<evidence type="ECO:0000256" key="1">
    <source>
        <dbReference type="SAM" id="MobiDB-lite"/>
    </source>
</evidence>
<reference evidence="3" key="1">
    <citation type="submission" date="2021-02" db="EMBL/GenBank/DDBJ databases">
        <authorList>
            <person name="Dougan E. K."/>
            <person name="Rhodes N."/>
            <person name="Thang M."/>
            <person name="Chan C."/>
        </authorList>
    </citation>
    <scope>NUCLEOTIDE SEQUENCE</scope>
</reference>
<dbReference type="EMBL" id="CAJNIZ010022404">
    <property type="protein sequence ID" value="CAE7461537.1"/>
    <property type="molecule type" value="Genomic_DNA"/>
</dbReference>